<dbReference type="AlphaFoldDB" id="A0A317E1K1"/>
<keyword evidence="2" id="KW-1185">Reference proteome</keyword>
<name>A0A317E1K1_9PROT</name>
<protein>
    <submittedName>
        <fullName evidence="1">Uncharacterized protein</fullName>
    </submittedName>
</protein>
<gene>
    <name evidence="1" type="ORF">DKG75_19605</name>
</gene>
<reference evidence="2" key="1">
    <citation type="submission" date="2018-05" db="EMBL/GenBank/DDBJ databases">
        <title>Zavarzinia sp. HR-AS.</title>
        <authorList>
            <person name="Lee Y."/>
            <person name="Jeon C.O."/>
        </authorList>
    </citation>
    <scope>NUCLEOTIDE SEQUENCE [LARGE SCALE GENOMIC DNA]</scope>
    <source>
        <strain evidence="2">DSM 1231</strain>
    </source>
</reference>
<comment type="caution">
    <text evidence="1">The sequence shown here is derived from an EMBL/GenBank/DDBJ whole genome shotgun (WGS) entry which is preliminary data.</text>
</comment>
<evidence type="ECO:0000313" key="1">
    <source>
        <dbReference type="EMBL" id="PWR19233.1"/>
    </source>
</evidence>
<dbReference type="EMBL" id="QGLF01000005">
    <property type="protein sequence ID" value="PWR19233.1"/>
    <property type="molecule type" value="Genomic_DNA"/>
</dbReference>
<organism evidence="1 2">
    <name type="scientific">Zavarzinia compransoris</name>
    <dbReference type="NCBI Taxonomy" id="1264899"/>
    <lineage>
        <taxon>Bacteria</taxon>
        <taxon>Pseudomonadati</taxon>
        <taxon>Pseudomonadota</taxon>
        <taxon>Alphaproteobacteria</taxon>
        <taxon>Rhodospirillales</taxon>
        <taxon>Zavarziniaceae</taxon>
        <taxon>Zavarzinia</taxon>
    </lineage>
</organism>
<accession>A0A317E1K1</accession>
<proteinExistence type="predicted"/>
<sequence>MEFIIDNGDTLLAAASGVIAAASAIAALTPTPVDDGIVRLLRRVVEVLALNVGNARRGP</sequence>
<dbReference type="Proteomes" id="UP000246077">
    <property type="component" value="Unassembled WGS sequence"/>
</dbReference>
<evidence type="ECO:0000313" key="2">
    <source>
        <dbReference type="Proteomes" id="UP000246077"/>
    </source>
</evidence>